<sequence length="153" mass="15852">MKSASVVFILIVVMKKPKLIFVLLGLMLMTVIGLGSFGASAMAAKTDHFGVSHTASAPQAAGAGADYLYAGDHHGASHDRRSLPGHHEGRHGGASGAAGGSTCCEMACSPMMFSDTQFGLSVPVFSGRYCFSNTPIAVSTFGDPPLRPPRRAV</sequence>
<dbReference type="EMBL" id="JBHRYJ010000001">
    <property type="protein sequence ID" value="MFC3674965.1"/>
    <property type="molecule type" value="Genomic_DNA"/>
</dbReference>
<evidence type="ECO:0000256" key="1">
    <source>
        <dbReference type="SAM" id="MobiDB-lite"/>
    </source>
</evidence>
<feature type="compositionally biased region" description="Basic and acidic residues" evidence="1">
    <location>
        <begin position="74"/>
        <end position="91"/>
    </location>
</feature>
<dbReference type="RefSeq" id="WP_379722636.1">
    <property type="nucleotide sequence ID" value="NZ_JBHRYJ010000001.1"/>
</dbReference>
<gene>
    <name evidence="2" type="ORF">ACFOOQ_05370</name>
</gene>
<protein>
    <recommendedName>
        <fullName evidence="4">DUF2946 domain-containing protein</fullName>
    </recommendedName>
</protein>
<evidence type="ECO:0008006" key="4">
    <source>
        <dbReference type="Google" id="ProtNLM"/>
    </source>
</evidence>
<dbReference type="Proteomes" id="UP001595711">
    <property type="component" value="Unassembled WGS sequence"/>
</dbReference>
<evidence type="ECO:0000313" key="2">
    <source>
        <dbReference type="EMBL" id="MFC3674965.1"/>
    </source>
</evidence>
<evidence type="ECO:0000313" key="3">
    <source>
        <dbReference type="Proteomes" id="UP001595711"/>
    </source>
</evidence>
<accession>A0ABV7VCR9</accession>
<reference evidence="3" key="1">
    <citation type="journal article" date="2019" name="Int. J. Syst. Evol. Microbiol.">
        <title>The Global Catalogue of Microorganisms (GCM) 10K type strain sequencing project: providing services to taxonomists for standard genome sequencing and annotation.</title>
        <authorList>
            <consortium name="The Broad Institute Genomics Platform"/>
            <consortium name="The Broad Institute Genome Sequencing Center for Infectious Disease"/>
            <person name="Wu L."/>
            <person name="Ma J."/>
        </authorList>
    </citation>
    <scope>NUCLEOTIDE SEQUENCE [LARGE SCALE GENOMIC DNA]</scope>
    <source>
        <strain evidence="3">KCTC 42182</strain>
    </source>
</reference>
<keyword evidence="3" id="KW-1185">Reference proteome</keyword>
<comment type="caution">
    <text evidence="2">The sequence shown here is derived from an EMBL/GenBank/DDBJ whole genome shotgun (WGS) entry which is preliminary data.</text>
</comment>
<organism evidence="2 3">
    <name type="scientific">Ferrovibrio xuzhouensis</name>
    <dbReference type="NCBI Taxonomy" id="1576914"/>
    <lineage>
        <taxon>Bacteria</taxon>
        <taxon>Pseudomonadati</taxon>
        <taxon>Pseudomonadota</taxon>
        <taxon>Alphaproteobacteria</taxon>
        <taxon>Rhodospirillales</taxon>
        <taxon>Rhodospirillaceae</taxon>
        <taxon>Ferrovibrio</taxon>
    </lineage>
</organism>
<proteinExistence type="predicted"/>
<name>A0ABV7VCR9_9PROT</name>
<feature type="region of interest" description="Disordered" evidence="1">
    <location>
        <begin position="74"/>
        <end position="94"/>
    </location>
</feature>